<evidence type="ECO:0000256" key="1">
    <source>
        <dbReference type="SAM" id="Coils"/>
    </source>
</evidence>
<feature type="compositionally biased region" description="Basic and acidic residues" evidence="2">
    <location>
        <begin position="441"/>
        <end position="453"/>
    </location>
</feature>
<organism evidence="4 5">
    <name type="scientific">Priapulus caudatus</name>
    <name type="common">Priapulid worm</name>
    <dbReference type="NCBI Taxonomy" id="37621"/>
    <lineage>
        <taxon>Eukaryota</taxon>
        <taxon>Metazoa</taxon>
        <taxon>Ecdysozoa</taxon>
        <taxon>Scalidophora</taxon>
        <taxon>Priapulida</taxon>
        <taxon>Priapulimorpha</taxon>
        <taxon>Priapulimorphida</taxon>
        <taxon>Priapulidae</taxon>
        <taxon>Priapulus</taxon>
    </lineage>
</organism>
<reference evidence="5" key="1">
    <citation type="submission" date="2025-08" db="UniProtKB">
        <authorList>
            <consortium name="RefSeq"/>
        </authorList>
    </citation>
    <scope>IDENTIFICATION</scope>
</reference>
<dbReference type="CDD" id="cd22100">
    <property type="entry name" value="F-box_FBXO28"/>
    <property type="match status" value="1"/>
</dbReference>
<evidence type="ECO:0000313" key="5">
    <source>
        <dbReference type="RefSeq" id="XP_014667715.1"/>
    </source>
</evidence>
<accession>A0ABM1E694</accession>
<gene>
    <name evidence="5" type="primary">LOC106809227</name>
</gene>
<name>A0ABM1E694_PRICU</name>
<proteinExistence type="predicted"/>
<dbReference type="PANTHER" id="PTHR13252:SF9">
    <property type="entry name" value="F-BOX ONLY PROTEIN 28"/>
    <property type="match status" value="1"/>
</dbReference>
<evidence type="ECO:0000259" key="3">
    <source>
        <dbReference type="PROSITE" id="PS50181"/>
    </source>
</evidence>
<dbReference type="InterPro" id="IPR001810">
    <property type="entry name" value="F-box_dom"/>
</dbReference>
<feature type="compositionally biased region" description="Basic residues" evidence="2">
    <location>
        <begin position="420"/>
        <end position="429"/>
    </location>
</feature>
<dbReference type="SUPFAM" id="SSF81383">
    <property type="entry name" value="F-box domain"/>
    <property type="match status" value="1"/>
</dbReference>
<dbReference type="InterPro" id="IPR039719">
    <property type="entry name" value="FBXO28"/>
</dbReference>
<dbReference type="RefSeq" id="XP_014667715.1">
    <property type="nucleotide sequence ID" value="XM_014812229.1"/>
</dbReference>
<feature type="coiled-coil region" evidence="1">
    <location>
        <begin position="253"/>
        <end position="315"/>
    </location>
</feature>
<feature type="region of interest" description="Disordered" evidence="2">
    <location>
        <begin position="367"/>
        <end position="408"/>
    </location>
</feature>
<feature type="domain" description="F-box" evidence="3">
    <location>
        <begin position="10"/>
        <end position="58"/>
    </location>
</feature>
<evidence type="ECO:0000313" key="4">
    <source>
        <dbReference type="Proteomes" id="UP000695022"/>
    </source>
</evidence>
<dbReference type="Proteomes" id="UP000695022">
    <property type="component" value="Unplaced"/>
</dbReference>
<sequence length="453" mass="51238">MNDLDRDNSTCAVLRLPPEILETIFSYFSYEKTSQLRIVCKVFDRSCQRILNNGYNRADRHHAKCMRKVKMQLPRRESERRNHPLSRHCDILSAIETRLSLLGMTFMKYVEMNLCCFIPGKVLDEIFRVLGYLETTENPPRAHEILQELRDISSMAMEYFDEHVVPSLKQKIQEGKVPHSLKTTTSVVALLPQRGGGEISLPCTHGPSMSGVGVSVNESSIILPTARVQAYQSTIRKLSEEVKAMHMKITGCKIETQKQRNQFQAKLREFERRQQHQERLAGEQACKIAAQGRKMDEMSRKMLEYEQKIGDVAARFVRSDAGKTPLETDAVEPAVGALGGATCSSAVVDLDVFARDRYDSGFVGEGVGEETKVDSEPRLIEDETTLGDSGERRKVSPPSLPRRQEGRMIRRRMLRPYKKLAGLKRRTHSQPKVGESCSASSERRCVQPGNHDG</sequence>
<dbReference type="PROSITE" id="PS50181">
    <property type="entry name" value="FBOX"/>
    <property type="match status" value="1"/>
</dbReference>
<dbReference type="InterPro" id="IPR036047">
    <property type="entry name" value="F-box-like_dom_sf"/>
</dbReference>
<feature type="compositionally biased region" description="Basic and acidic residues" evidence="2">
    <location>
        <begin position="369"/>
        <end position="381"/>
    </location>
</feature>
<keyword evidence="1" id="KW-0175">Coiled coil</keyword>
<dbReference type="PANTHER" id="PTHR13252">
    <property type="entry name" value="F-BOX ONLY PROTEIN 28"/>
    <property type="match status" value="1"/>
</dbReference>
<keyword evidence="4" id="KW-1185">Reference proteome</keyword>
<feature type="region of interest" description="Disordered" evidence="2">
    <location>
        <begin position="420"/>
        <end position="453"/>
    </location>
</feature>
<protein>
    <submittedName>
        <fullName evidence="5">F-box only protein 28-like isoform X1</fullName>
    </submittedName>
</protein>
<dbReference type="GeneID" id="106809227"/>
<evidence type="ECO:0000256" key="2">
    <source>
        <dbReference type="SAM" id="MobiDB-lite"/>
    </source>
</evidence>